<evidence type="ECO:0000256" key="2">
    <source>
        <dbReference type="ARBA" id="ARBA00022490"/>
    </source>
</evidence>
<dbReference type="EMBL" id="CP026324">
    <property type="protein sequence ID" value="AUV79612.1"/>
    <property type="molecule type" value="Genomic_DNA"/>
</dbReference>
<dbReference type="GO" id="GO:0000035">
    <property type="term" value="F:acyl binding"/>
    <property type="evidence" value="ECO:0007669"/>
    <property type="project" value="TreeGrafter"/>
</dbReference>
<evidence type="ECO:0000256" key="1">
    <source>
        <dbReference type="ARBA" id="ARBA00022450"/>
    </source>
</evidence>
<feature type="domain" description="Carrier" evidence="11">
    <location>
        <begin position="78"/>
        <end position="152"/>
    </location>
</feature>
<dbReference type="Pfam" id="PF00550">
    <property type="entry name" value="PP-binding"/>
    <property type="match status" value="1"/>
</dbReference>
<evidence type="ECO:0000256" key="4">
    <source>
        <dbReference type="ARBA" id="ARBA00022553"/>
    </source>
</evidence>
<keyword evidence="6 8" id="KW-0443">Lipid metabolism</keyword>
<evidence type="ECO:0000256" key="5">
    <source>
        <dbReference type="ARBA" id="ARBA00022832"/>
    </source>
</evidence>
<dbReference type="Gene3D" id="1.10.1200.10">
    <property type="entry name" value="ACP-like"/>
    <property type="match status" value="1"/>
</dbReference>
<protein>
    <recommendedName>
        <fullName evidence="8 9">Acyl carrier protein</fullName>
        <shortName evidence="8">ACP</shortName>
    </recommendedName>
</protein>
<keyword evidence="7 8" id="KW-0275">Fatty acid biosynthesis</keyword>
<dbReference type="InterPro" id="IPR009081">
    <property type="entry name" value="PP-bd_ACP"/>
</dbReference>
<evidence type="ECO:0000256" key="10">
    <source>
        <dbReference type="RuleBase" id="RU003545"/>
    </source>
</evidence>
<dbReference type="AlphaFoldDB" id="A0AAN1JYG9"/>
<dbReference type="InterPro" id="IPR036736">
    <property type="entry name" value="ACP-like_sf"/>
</dbReference>
<keyword evidence="1 8" id="KW-0596">Phosphopantetheine</keyword>
<dbReference type="GO" id="GO:0009245">
    <property type="term" value="P:lipid A biosynthetic process"/>
    <property type="evidence" value="ECO:0007669"/>
    <property type="project" value="TreeGrafter"/>
</dbReference>
<sequence length="153" mass="17917">MIEENYKEERYTERVNQGGVWGSFKRKFLSWADDDAGYDEEKDYENLLNNEKLQKKLREWRRTKNQQNNNKTFNTNDTNSFETIQSVIAEQLNVDAVQVTPEAEFVKDLGADSDVVELIMALEEKFGIEIPDEQAEKIVNVGDVMRYIEKQLI</sequence>
<evidence type="ECO:0000256" key="9">
    <source>
        <dbReference type="NCBIfam" id="TIGR00517"/>
    </source>
</evidence>
<dbReference type="HAMAP" id="MF_01217">
    <property type="entry name" value="Acyl_carrier"/>
    <property type="match status" value="1"/>
</dbReference>
<evidence type="ECO:0000313" key="12">
    <source>
        <dbReference type="EMBL" id="AUV79612.1"/>
    </source>
</evidence>
<dbReference type="FunFam" id="1.10.1200.10:FF:000006">
    <property type="entry name" value="Acyl carrier protein"/>
    <property type="match status" value="1"/>
</dbReference>
<reference evidence="12 13" key="1">
    <citation type="submission" date="2018-01" db="EMBL/GenBank/DDBJ databases">
        <authorList>
            <person name="Morgan R.D."/>
        </authorList>
    </citation>
    <scope>NUCLEOTIDE SEQUENCE [LARGE SCALE GENOMIC DNA]</scope>
    <source>
        <strain evidence="12 13">26695-dRdM2</strain>
    </source>
</reference>
<evidence type="ECO:0000313" key="13">
    <source>
        <dbReference type="Proteomes" id="UP000236568"/>
    </source>
</evidence>
<dbReference type="PANTHER" id="PTHR20863">
    <property type="entry name" value="ACYL CARRIER PROTEIN"/>
    <property type="match status" value="1"/>
</dbReference>
<organism evidence="12 13">
    <name type="scientific">Helicobacter pylori</name>
    <name type="common">Campylobacter pylori</name>
    <dbReference type="NCBI Taxonomy" id="210"/>
    <lineage>
        <taxon>Bacteria</taxon>
        <taxon>Pseudomonadati</taxon>
        <taxon>Campylobacterota</taxon>
        <taxon>Epsilonproteobacteria</taxon>
        <taxon>Campylobacterales</taxon>
        <taxon>Helicobacteraceae</taxon>
        <taxon>Helicobacter</taxon>
    </lineage>
</organism>
<dbReference type="NCBIfam" id="NF002148">
    <property type="entry name" value="PRK00982.1-2"/>
    <property type="match status" value="1"/>
</dbReference>
<gene>
    <name evidence="8 12" type="primary">acpP</name>
    <name evidence="12" type="ORF">C2842_04940</name>
</gene>
<comment type="function">
    <text evidence="8 10">Carrier of the growing fatty acid chain in fatty acid biosynthesis.</text>
</comment>
<keyword evidence="3 8" id="KW-0444">Lipid biosynthesis</keyword>
<keyword evidence="4 8" id="KW-0597">Phosphoprotein</keyword>
<evidence type="ECO:0000256" key="3">
    <source>
        <dbReference type="ARBA" id="ARBA00022516"/>
    </source>
</evidence>
<accession>A0AAN1JYG9</accession>
<comment type="PTM">
    <text evidence="10">4'-phosphopantetheine is transferred from CoA to a specific serine of apo-ACP by acpS.</text>
</comment>
<dbReference type="PROSITE" id="PS50075">
    <property type="entry name" value="CARRIER"/>
    <property type="match status" value="1"/>
</dbReference>
<evidence type="ECO:0000256" key="6">
    <source>
        <dbReference type="ARBA" id="ARBA00023098"/>
    </source>
</evidence>
<name>A0AAN1JYG9_HELPX</name>
<reference evidence="12 13" key="2">
    <citation type="submission" date="2018-02" db="EMBL/GenBank/DDBJ databases">
        <title>N4-cytosine DNA methylation regulates transcription and pathogenesis in Helicobacter pylori.</title>
        <authorList>
            <person name="Kumar S."/>
            <person name="Karmakar B.C."/>
            <person name="Nagarajan D."/>
            <person name="Mukhopadhyay A.K."/>
            <person name="Rao D.N."/>
        </authorList>
    </citation>
    <scope>NUCLEOTIDE SEQUENCE [LARGE SCALE GENOMIC DNA]</scope>
    <source>
        <strain evidence="12 13">26695-dRdM2</strain>
    </source>
</reference>
<evidence type="ECO:0000259" key="11">
    <source>
        <dbReference type="PROSITE" id="PS50075"/>
    </source>
</evidence>
<comment type="pathway">
    <text evidence="8 10">Lipid metabolism; fatty acid biosynthesis.</text>
</comment>
<dbReference type="PANTHER" id="PTHR20863:SF76">
    <property type="entry name" value="CARRIER DOMAIN-CONTAINING PROTEIN"/>
    <property type="match status" value="1"/>
</dbReference>
<dbReference type="InterPro" id="IPR003231">
    <property type="entry name" value="ACP"/>
</dbReference>
<comment type="similarity">
    <text evidence="8">Belongs to the acyl carrier protein (ACP) family.</text>
</comment>
<dbReference type="GO" id="GO:0000036">
    <property type="term" value="F:acyl carrier activity"/>
    <property type="evidence" value="ECO:0007669"/>
    <property type="project" value="UniProtKB-UniRule"/>
</dbReference>
<evidence type="ECO:0000256" key="7">
    <source>
        <dbReference type="ARBA" id="ARBA00023160"/>
    </source>
</evidence>
<dbReference type="NCBIfam" id="NF002150">
    <property type="entry name" value="PRK00982.1-4"/>
    <property type="match status" value="1"/>
</dbReference>
<comment type="subcellular location">
    <subcellularLocation>
        <location evidence="8">Cytoplasm</location>
    </subcellularLocation>
</comment>
<evidence type="ECO:0000256" key="8">
    <source>
        <dbReference type="HAMAP-Rule" id="MF_01217"/>
    </source>
</evidence>
<dbReference type="Proteomes" id="UP000236568">
    <property type="component" value="Chromosome"/>
</dbReference>
<feature type="modified residue" description="O-(pantetheine 4'-phosphoryl)serine" evidence="8">
    <location>
        <position position="113"/>
    </location>
</feature>
<dbReference type="GO" id="GO:0005829">
    <property type="term" value="C:cytosol"/>
    <property type="evidence" value="ECO:0007669"/>
    <property type="project" value="TreeGrafter"/>
</dbReference>
<keyword evidence="5 8" id="KW-0276">Fatty acid metabolism</keyword>
<dbReference type="NCBIfam" id="TIGR00517">
    <property type="entry name" value="acyl_carrier"/>
    <property type="match status" value="1"/>
</dbReference>
<proteinExistence type="inferred from homology"/>
<keyword evidence="2 8" id="KW-0963">Cytoplasm</keyword>
<dbReference type="SUPFAM" id="SSF47336">
    <property type="entry name" value="ACP-like"/>
    <property type="match status" value="1"/>
</dbReference>
<comment type="PTM">
    <text evidence="8">4'-phosphopantetheine is transferred from CoA to a specific serine of apo-ACP by AcpS. This modification is essential for activity because fatty acids are bound in thioester linkage to the sulfhydryl of the prosthetic group.</text>
</comment>
<dbReference type="GO" id="GO:0016020">
    <property type="term" value="C:membrane"/>
    <property type="evidence" value="ECO:0007669"/>
    <property type="project" value="GOC"/>
</dbReference>